<dbReference type="Pfam" id="PF13466">
    <property type="entry name" value="STAS_2"/>
    <property type="match status" value="1"/>
</dbReference>
<feature type="transmembrane region" description="Helical" evidence="1">
    <location>
        <begin position="357"/>
        <end position="379"/>
    </location>
</feature>
<keyword evidence="1" id="KW-1133">Transmembrane helix</keyword>
<proteinExistence type="inferred from homology"/>
<reference evidence="4" key="1">
    <citation type="journal article" date="2023" name="Arch. Microbiol.">
        <title>Desulfoferula mesophilus gen. nov. sp. nov., a mesophilic sulfate-reducing bacterium isolated from a brackish lake sediment.</title>
        <authorList>
            <person name="Watanabe T."/>
            <person name="Yabe T."/>
            <person name="Tsuji J.M."/>
            <person name="Fukui M."/>
        </authorList>
    </citation>
    <scope>NUCLEOTIDE SEQUENCE [LARGE SCALE GENOMIC DNA]</scope>
    <source>
        <strain evidence="4">12FAK</strain>
    </source>
</reference>
<dbReference type="GO" id="GO:0005548">
    <property type="term" value="F:phospholipid transporter activity"/>
    <property type="evidence" value="ECO:0007669"/>
    <property type="project" value="TreeGrafter"/>
</dbReference>
<comment type="similarity">
    <text evidence="1">Belongs to the MlaE permease family.</text>
</comment>
<feature type="domain" description="STAS" evidence="2">
    <location>
        <begin position="10"/>
        <end position="152"/>
    </location>
</feature>
<dbReference type="KEGG" id="dmp:FAK_04260"/>
<dbReference type="PROSITE" id="PS50801">
    <property type="entry name" value="STAS"/>
    <property type="match status" value="1"/>
</dbReference>
<dbReference type="GO" id="GO:0043190">
    <property type="term" value="C:ATP-binding cassette (ABC) transporter complex"/>
    <property type="evidence" value="ECO:0007669"/>
    <property type="project" value="InterPro"/>
</dbReference>
<dbReference type="RefSeq" id="WP_338604997.1">
    <property type="nucleotide sequence ID" value="NZ_AP028679.1"/>
</dbReference>
<dbReference type="InterPro" id="IPR058548">
    <property type="entry name" value="MlaB-like_STAS"/>
</dbReference>
<dbReference type="InterPro" id="IPR030802">
    <property type="entry name" value="Permease_MalE"/>
</dbReference>
<dbReference type="PANTHER" id="PTHR30188:SF3">
    <property type="entry name" value="ABC TRANSPORTER PERMEASE"/>
    <property type="match status" value="1"/>
</dbReference>
<dbReference type="Pfam" id="PF02405">
    <property type="entry name" value="MlaE"/>
    <property type="match status" value="1"/>
</dbReference>
<accession>A0AAU9EN15</accession>
<evidence type="ECO:0000259" key="2">
    <source>
        <dbReference type="PROSITE" id="PS50801"/>
    </source>
</evidence>
<gene>
    <name evidence="3" type="ORF">FAK_04260</name>
</gene>
<dbReference type="NCBIfam" id="TIGR00056">
    <property type="entry name" value="MlaE family lipid ABC transporter permease subunit"/>
    <property type="match status" value="1"/>
</dbReference>
<dbReference type="Proteomes" id="UP001366166">
    <property type="component" value="Chromosome"/>
</dbReference>
<dbReference type="EMBL" id="AP028679">
    <property type="protein sequence ID" value="BEQ13360.1"/>
    <property type="molecule type" value="Genomic_DNA"/>
</dbReference>
<dbReference type="AlphaFoldDB" id="A0AAU9EN15"/>
<keyword evidence="1" id="KW-0812">Transmembrane</keyword>
<sequence>MTSKKTTMDFKADLQGDGGARTLVLSGRLDVYATDPLISRFGAVVATSGLKSLTVDLAGVTYLDTGGVMALNMLQQKAAGAKVQVGLQGVSPQAQGMMDLIQIDELKPLPPKPKRAPGGLVAVIGKGTFALIDDLVEVIAFVGTLFKALVMVIRRPRSLRWKDTELYMEQVGVDGLPIVGLISFLLGLIMAFMSAIQLRSFGANIYVADLVALAMVRELGPIMTAVLVAGRSGSAFAAEIGTMIVREEVEALEVMGFDPPTFLALPRIVAMILMMPLLILFSDLLAIIGGLVIGVTYLDLTVYGYVQQTMSALAVSDILLGAAKGAVFAFLIGGIGCQRGFTARGGAEAVGRVTTSAVVAGIFLIVVCDSIFAVVQYYVL</sequence>
<dbReference type="SUPFAM" id="SSF52091">
    <property type="entry name" value="SpoIIaa-like"/>
    <property type="match status" value="1"/>
</dbReference>
<evidence type="ECO:0000313" key="3">
    <source>
        <dbReference type="EMBL" id="BEQ13360.1"/>
    </source>
</evidence>
<evidence type="ECO:0000256" key="1">
    <source>
        <dbReference type="RuleBase" id="RU362044"/>
    </source>
</evidence>
<feature type="transmembrane region" description="Helical" evidence="1">
    <location>
        <begin position="135"/>
        <end position="155"/>
    </location>
</feature>
<feature type="transmembrane region" description="Helical" evidence="1">
    <location>
        <begin position="277"/>
        <end position="298"/>
    </location>
</feature>
<keyword evidence="4" id="KW-1185">Reference proteome</keyword>
<dbReference type="CDD" id="cd07043">
    <property type="entry name" value="STAS_anti-anti-sigma_factors"/>
    <property type="match status" value="1"/>
</dbReference>
<protein>
    <submittedName>
        <fullName evidence="3">ABC transporter permease</fullName>
    </submittedName>
</protein>
<dbReference type="Gene3D" id="3.30.750.24">
    <property type="entry name" value="STAS domain"/>
    <property type="match status" value="1"/>
</dbReference>
<feature type="transmembrane region" description="Helical" evidence="1">
    <location>
        <begin position="318"/>
        <end position="337"/>
    </location>
</feature>
<feature type="transmembrane region" description="Helical" evidence="1">
    <location>
        <begin position="175"/>
        <end position="196"/>
    </location>
</feature>
<dbReference type="InterPro" id="IPR036513">
    <property type="entry name" value="STAS_dom_sf"/>
</dbReference>
<name>A0AAU9EN15_9BACT</name>
<organism evidence="3 4">
    <name type="scientific">Desulfoferula mesophila</name>
    <dbReference type="NCBI Taxonomy" id="3058419"/>
    <lineage>
        <taxon>Bacteria</taxon>
        <taxon>Pseudomonadati</taxon>
        <taxon>Thermodesulfobacteriota</taxon>
        <taxon>Desulfarculia</taxon>
        <taxon>Desulfarculales</taxon>
        <taxon>Desulfarculaceae</taxon>
        <taxon>Desulfoferula</taxon>
    </lineage>
</organism>
<evidence type="ECO:0000313" key="4">
    <source>
        <dbReference type="Proteomes" id="UP001366166"/>
    </source>
</evidence>
<keyword evidence="1" id="KW-0472">Membrane</keyword>
<dbReference type="InterPro" id="IPR003453">
    <property type="entry name" value="ABC_MlaE_roteobac"/>
</dbReference>
<dbReference type="InterPro" id="IPR002645">
    <property type="entry name" value="STAS_dom"/>
</dbReference>
<dbReference type="PANTHER" id="PTHR30188">
    <property type="entry name" value="ABC TRANSPORTER PERMEASE PROTEIN-RELATED"/>
    <property type="match status" value="1"/>
</dbReference>